<name>A0AAV2ET50_9ROSI</name>
<evidence type="ECO:0000256" key="5">
    <source>
        <dbReference type="SAM" id="MobiDB-lite"/>
    </source>
</evidence>
<dbReference type="InterPro" id="IPR006564">
    <property type="entry name" value="Znf_PMZ"/>
</dbReference>
<keyword evidence="3" id="KW-0862">Zinc</keyword>
<evidence type="ECO:0000256" key="1">
    <source>
        <dbReference type="ARBA" id="ARBA00022723"/>
    </source>
</evidence>
<gene>
    <name evidence="7" type="ORF">LTRI10_LOCUS30013</name>
</gene>
<evidence type="ECO:0000313" key="8">
    <source>
        <dbReference type="Proteomes" id="UP001497516"/>
    </source>
</evidence>
<feature type="compositionally biased region" description="Low complexity" evidence="5">
    <location>
        <begin position="719"/>
        <end position="733"/>
    </location>
</feature>
<reference evidence="7 8" key="1">
    <citation type="submission" date="2024-04" db="EMBL/GenBank/DDBJ databases">
        <authorList>
            <person name="Fracassetti M."/>
        </authorList>
    </citation>
    <scope>NUCLEOTIDE SEQUENCE [LARGE SCALE GENOMIC DNA]</scope>
</reference>
<sequence>MDENRVDEVSVGSVDAQQLVQIATSSEATEGGYQLETSISTNSGNNEQEEGVTSNRTELDYTCLGLAFKTIEETKQFYKNYAHDLGFSVRDMGAVKRSTKRQPTKTARYARYCCSKEGYKTTSKSNPKNKGTIDVKAYQRAVPETRVGCPAIIKFRYDIEKDEWLLDKWITEHNHDLLPAKFKHLLRSNKGISEMHAMVAQVHADCGVSLRKSYELFTTTSGGRENVPFTPHDLKNYITGTRQKSMKPGEATILLEYFRHEAYRNPSFFYEIEVDSNEDIASIFWADARMRFDYSCFGDTISFDTTYRTNQNYRPLALFVGFNHHRALCIFGAALLYDETTATFKWFFDAFLKCMSGTRPTSIFTDQAAAIAAGIRSVIPEAFHGLCTFHIKQNVMKHLDTTNTNILEDLQYVTFGVENEEEFEYNWSRLLDTHYPEEGTNPRNWLDSIYKVRKQWSSAWIKDHFTAGMRSSQLSESCNSNLRNYLQSDDNLVEFFTYFNKFVERKRSDEMDMDYQMANTVPNTMYDRSPLVQQVAKLYTTKIYSSFLEEYSESLAFFVFRNESMDRDGMTAYEVKKLGGFDKRVVLVNKEEKKYKCSCRLFESSGWLCRHIIRQIEMVGFNGDDIEQLTIPKEYILPRWTRDAKSGEKFTINTTECAATDTYAGRYQELCASMVILATKVSMNDKVFSMVKEKIAELTKLAFQSLQTQETQQTAPVGTTSTSPSQSAAASATNDKYANVKGFKARQDPWKSKKRPKGGLEVALERARKQRIDEQAANKRYKSKNE</sequence>
<dbReference type="GO" id="GO:0008270">
    <property type="term" value="F:zinc ion binding"/>
    <property type="evidence" value="ECO:0007669"/>
    <property type="project" value="UniProtKB-KW"/>
</dbReference>
<dbReference type="AlphaFoldDB" id="A0AAV2ET50"/>
<dbReference type="InterPro" id="IPR004330">
    <property type="entry name" value="FAR1_DNA_bnd_dom"/>
</dbReference>
<feature type="compositionally biased region" description="Basic and acidic residues" evidence="5">
    <location>
        <begin position="763"/>
        <end position="786"/>
    </location>
</feature>
<dbReference type="SMART" id="SM00575">
    <property type="entry name" value="ZnF_PMZ"/>
    <property type="match status" value="1"/>
</dbReference>
<dbReference type="PANTHER" id="PTHR47718">
    <property type="entry name" value="OS01G0519700 PROTEIN"/>
    <property type="match status" value="1"/>
</dbReference>
<dbReference type="Pfam" id="PF10551">
    <property type="entry name" value="MULE"/>
    <property type="match status" value="1"/>
</dbReference>
<organism evidence="7 8">
    <name type="scientific">Linum trigynum</name>
    <dbReference type="NCBI Taxonomy" id="586398"/>
    <lineage>
        <taxon>Eukaryota</taxon>
        <taxon>Viridiplantae</taxon>
        <taxon>Streptophyta</taxon>
        <taxon>Embryophyta</taxon>
        <taxon>Tracheophyta</taxon>
        <taxon>Spermatophyta</taxon>
        <taxon>Magnoliopsida</taxon>
        <taxon>eudicotyledons</taxon>
        <taxon>Gunneridae</taxon>
        <taxon>Pentapetalae</taxon>
        <taxon>rosids</taxon>
        <taxon>fabids</taxon>
        <taxon>Malpighiales</taxon>
        <taxon>Linaceae</taxon>
        <taxon>Linum</taxon>
    </lineage>
</organism>
<evidence type="ECO:0000256" key="2">
    <source>
        <dbReference type="ARBA" id="ARBA00022771"/>
    </source>
</evidence>
<evidence type="ECO:0000259" key="6">
    <source>
        <dbReference type="PROSITE" id="PS50966"/>
    </source>
</evidence>
<evidence type="ECO:0000256" key="3">
    <source>
        <dbReference type="ARBA" id="ARBA00022833"/>
    </source>
</evidence>
<evidence type="ECO:0000256" key="4">
    <source>
        <dbReference type="PROSITE-ProRule" id="PRU00325"/>
    </source>
</evidence>
<evidence type="ECO:0000313" key="7">
    <source>
        <dbReference type="EMBL" id="CAL1389131.1"/>
    </source>
</evidence>
<dbReference type="PANTHER" id="PTHR47718:SF2">
    <property type="entry name" value="PROTEIN FAR1-RELATED SEQUENCE 5-LIKE"/>
    <property type="match status" value="1"/>
</dbReference>
<proteinExistence type="predicted"/>
<dbReference type="Proteomes" id="UP001497516">
    <property type="component" value="Chromosome 5"/>
</dbReference>
<keyword evidence="2 4" id="KW-0863">Zinc-finger</keyword>
<feature type="region of interest" description="Disordered" evidence="5">
    <location>
        <begin position="710"/>
        <end position="786"/>
    </location>
</feature>
<keyword evidence="8" id="KW-1185">Reference proteome</keyword>
<dbReference type="Pfam" id="PF04434">
    <property type="entry name" value="SWIM"/>
    <property type="match status" value="1"/>
</dbReference>
<feature type="domain" description="SWIM-type" evidence="6">
    <location>
        <begin position="584"/>
        <end position="620"/>
    </location>
</feature>
<protein>
    <recommendedName>
        <fullName evidence="6">SWIM-type domain-containing protein</fullName>
    </recommendedName>
</protein>
<dbReference type="InterPro" id="IPR018289">
    <property type="entry name" value="MULE_transposase_dom"/>
</dbReference>
<accession>A0AAV2ET50</accession>
<dbReference type="PROSITE" id="PS50966">
    <property type="entry name" value="ZF_SWIM"/>
    <property type="match status" value="1"/>
</dbReference>
<dbReference type="InterPro" id="IPR007527">
    <property type="entry name" value="Znf_SWIM"/>
</dbReference>
<dbReference type="EMBL" id="OZ034818">
    <property type="protein sequence ID" value="CAL1389131.1"/>
    <property type="molecule type" value="Genomic_DNA"/>
</dbReference>
<keyword evidence="1" id="KW-0479">Metal-binding</keyword>
<dbReference type="Pfam" id="PF03101">
    <property type="entry name" value="FAR1"/>
    <property type="match status" value="1"/>
</dbReference>